<comment type="caution">
    <text evidence="1">The sequence shown here is derived from an EMBL/GenBank/DDBJ whole genome shotgun (WGS) entry which is preliminary data.</text>
</comment>
<dbReference type="InterPro" id="IPR010035">
    <property type="entry name" value="Thi_S"/>
</dbReference>
<dbReference type="InterPro" id="IPR003749">
    <property type="entry name" value="ThiS/MoaD-like"/>
</dbReference>
<gene>
    <name evidence="1" type="primary">thiS</name>
    <name evidence="1" type="ORF">RM530_00840</name>
</gene>
<name>A0ABU2WEF8_9GAMM</name>
<dbReference type="Pfam" id="PF02597">
    <property type="entry name" value="ThiS"/>
    <property type="match status" value="1"/>
</dbReference>
<evidence type="ECO:0000313" key="1">
    <source>
        <dbReference type="EMBL" id="MDT0495913.1"/>
    </source>
</evidence>
<dbReference type="PANTHER" id="PTHR34472:SF1">
    <property type="entry name" value="SULFUR CARRIER PROTEIN THIS"/>
    <property type="match status" value="1"/>
</dbReference>
<protein>
    <submittedName>
        <fullName evidence="1">Sulfur carrier protein ThiS</fullName>
    </submittedName>
</protein>
<dbReference type="PANTHER" id="PTHR34472">
    <property type="entry name" value="SULFUR CARRIER PROTEIN THIS"/>
    <property type="match status" value="1"/>
</dbReference>
<keyword evidence="2" id="KW-1185">Reference proteome</keyword>
<dbReference type="CDD" id="cd00565">
    <property type="entry name" value="Ubl_ThiS"/>
    <property type="match status" value="1"/>
</dbReference>
<proteinExistence type="predicted"/>
<dbReference type="InterPro" id="IPR016155">
    <property type="entry name" value="Mopterin_synth/thiamin_S_b"/>
</dbReference>
<organism evidence="1 2">
    <name type="scientific">Banduia mediterranea</name>
    <dbReference type="NCBI Taxonomy" id="3075609"/>
    <lineage>
        <taxon>Bacteria</taxon>
        <taxon>Pseudomonadati</taxon>
        <taxon>Pseudomonadota</taxon>
        <taxon>Gammaproteobacteria</taxon>
        <taxon>Nevskiales</taxon>
        <taxon>Algiphilaceae</taxon>
        <taxon>Banduia</taxon>
    </lineage>
</organism>
<dbReference type="EMBL" id="JAVRIC010000001">
    <property type="protein sequence ID" value="MDT0495913.1"/>
    <property type="molecule type" value="Genomic_DNA"/>
</dbReference>
<sequence>MDITVNGRPQVLPDGSSVLDLIRALKLEGRRLAIERNGEIVPRSTFAESRLNPADRLEIVHAIGGG</sequence>
<dbReference type="Gene3D" id="3.10.20.30">
    <property type="match status" value="1"/>
</dbReference>
<dbReference type="RefSeq" id="WP_311363305.1">
    <property type="nucleotide sequence ID" value="NZ_JAVRIC010000001.1"/>
</dbReference>
<evidence type="ECO:0000313" key="2">
    <source>
        <dbReference type="Proteomes" id="UP001254608"/>
    </source>
</evidence>
<dbReference type="InterPro" id="IPR012675">
    <property type="entry name" value="Beta-grasp_dom_sf"/>
</dbReference>
<dbReference type="SUPFAM" id="SSF54285">
    <property type="entry name" value="MoaD/ThiS"/>
    <property type="match status" value="1"/>
</dbReference>
<reference evidence="1 2" key="1">
    <citation type="submission" date="2023-09" db="EMBL/GenBank/DDBJ databases">
        <authorList>
            <person name="Rey-Velasco X."/>
        </authorList>
    </citation>
    <scope>NUCLEOTIDE SEQUENCE [LARGE SCALE GENOMIC DNA]</scope>
    <source>
        <strain evidence="1 2">W345</strain>
    </source>
</reference>
<accession>A0ABU2WEF8</accession>
<dbReference type="Proteomes" id="UP001254608">
    <property type="component" value="Unassembled WGS sequence"/>
</dbReference>
<dbReference type="NCBIfam" id="TIGR01683">
    <property type="entry name" value="thiS"/>
    <property type="match status" value="1"/>
</dbReference>